<evidence type="ECO:0000313" key="1">
    <source>
        <dbReference type="EMBL" id="CAF1472253.1"/>
    </source>
</evidence>
<feature type="non-terminal residue" evidence="1">
    <location>
        <position position="1"/>
    </location>
</feature>
<comment type="caution">
    <text evidence="1">The sequence shown here is derived from an EMBL/GenBank/DDBJ whole genome shotgun (WGS) entry which is preliminary data.</text>
</comment>
<protein>
    <recommendedName>
        <fullName evidence="4">DUF4371 domain-containing protein</fullName>
    </recommendedName>
</protein>
<sequence length="48" mass="5392">VTYMAKRSQNEFISLIDDSVLNIVLNEAKQAPYFSIIADSTPDSSRQD</sequence>
<dbReference type="Proteomes" id="UP000663829">
    <property type="component" value="Unassembled WGS sequence"/>
</dbReference>
<dbReference type="OrthoDB" id="10063284at2759"/>
<evidence type="ECO:0000313" key="2">
    <source>
        <dbReference type="EMBL" id="CAF4339557.1"/>
    </source>
</evidence>
<name>A0A815R5K1_9BILA</name>
<keyword evidence="3" id="KW-1185">Reference proteome</keyword>
<reference evidence="1" key="1">
    <citation type="submission" date="2021-02" db="EMBL/GenBank/DDBJ databases">
        <authorList>
            <person name="Nowell W R."/>
        </authorList>
    </citation>
    <scope>NUCLEOTIDE SEQUENCE</scope>
</reference>
<dbReference type="Proteomes" id="UP000681722">
    <property type="component" value="Unassembled WGS sequence"/>
</dbReference>
<organism evidence="1 3">
    <name type="scientific">Didymodactylos carnosus</name>
    <dbReference type="NCBI Taxonomy" id="1234261"/>
    <lineage>
        <taxon>Eukaryota</taxon>
        <taxon>Metazoa</taxon>
        <taxon>Spiralia</taxon>
        <taxon>Gnathifera</taxon>
        <taxon>Rotifera</taxon>
        <taxon>Eurotatoria</taxon>
        <taxon>Bdelloidea</taxon>
        <taxon>Philodinida</taxon>
        <taxon>Philodinidae</taxon>
        <taxon>Didymodactylos</taxon>
    </lineage>
</organism>
<gene>
    <name evidence="1" type="ORF">GPM918_LOCUS35508</name>
    <name evidence="2" type="ORF">SRO942_LOCUS36225</name>
</gene>
<dbReference type="EMBL" id="CAJNOQ010020610">
    <property type="protein sequence ID" value="CAF1472253.1"/>
    <property type="molecule type" value="Genomic_DNA"/>
</dbReference>
<accession>A0A815R5K1</accession>
<evidence type="ECO:0008006" key="4">
    <source>
        <dbReference type="Google" id="ProtNLM"/>
    </source>
</evidence>
<proteinExistence type="predicted"/>
<dbReference type="AlphaFoldDB" id="A0A815R5K1"/>
<dbReference type="EMBL" id="CAJOBC010086076">
    <property type="protein sequence ID" value="CAF4339557.1"/>
    <property type="molecule type" value="Genomic_DNA"/>
</dbReference>
<evidence type="ECO:0000313" key="3">
    <source>
        <dbReference type="Proteomes" id="UP000663829"/>
    </source>
</evidence>